<dbReference type="PROSITE" id="PS50928">
    <property type="entry name" value="ABC_TM1"/>
    <property type="match status" value="1"/>
</dbReference>
<evidence type="ECO:0000256" key="7">
    <source>
        <dbReference type="RuleBase" id="RU363032"/>
    </source>
</evidence>
<sequence>MERDNLSRLGPITGYMLETLNMAIVGVAFGVVLSVPLALLSSRNTTPHPVVRIIARGVTAVLRTIPELIWALIFVAAVGLGPLAGILAIIMDTIGFCARFFAERIEEIRAGPSEAIQSTGGGRSAVIFGAILPEAMPSMTATSLFGVEKAIRSAVILGLVGAGGIGVELSSAMSLYRYDVALTIIMVIVTVVVVVETISSAIRRRIM</sequence>
<evidence type="ECO:0000313" key="10">
    <source>
        <dbReference type="Proteomes" id="UP000199657"/>
    </source>
</evidence>
<evidence type="ECO:0000256" key="1">
    <source>
        <dbReference type="ARBA" id="ARBA00004651"/>
    </source>
</evidence>
<dbReference type="GO" id="GO:0015416">
    <property type="term" value="F:ABC-type phosphonate transporter activity"/>
    <property type="evidence" value="ECO:0007669"/>
    <property type="project" value="InterPro"/>
</dbReference>
<dbReference type="NCBIfam" id="TIGR01097">
    <property type="entry name" value="PhnE"/>
    <property type="match status" value="1"/>
</dbReference>
<comment type="subcellular location">
    <subcellularLocation>
        <location evidence="1 7">Cell membrane</location>
        <topology evidence="1 7">Multi-pass membrane protein</topology>
    </subcellularLocation>
</comment>
<protein>
    <submittedName>
        <fullName evidence="9">Phosphonate transport system permease protein</fullName>
    </submittedName>
</protein>
<feature type="transmembrane region" description="Helical" evidence="7">
    <location>
        <begin position="154"/>
        <end position="176"/>
    </location>
</feature>
<dbReference type="InterPro" id="IPR000515">
    <property type="entry name" value="MetI-like"/>
</dbReference>
<dbReference type="GO" id="GO:0005886">
    <property type="term" value="C:plasma membrane"/>
    <property type="evidence" value="ECO:0007669"/>
    <property type="project" value="UniProtKB-SubCell"/>
</dbReference>
<feature type="domain" description="ABC transmembrane type-1" evidence="8">
    <location>
        <begin position="16"/>
        <end position="199"/>
    </location>
</feature>
<keyword evidence="2 7" id="KW-0813">Transport</keyword>
<keyword evidence="3" id="KW-1003">Cell membrane</keyword>
<dbReference type="RefSeq" id="WP_245753958.1">
    <property type="nucleotide sequence ID" value="NZ_FOEG01000002.1"/>
</dbReference>
<evidence type="ECO:0000256" key="3">
    <source>
        <dbReference type="ARBA" id="ARBA00022475"/>
    </source>
</evidence>
<dbReference type="InterPro" id="IPR035906">
    <property type="entry name" value="MetI-like_sf"/>
</dbReference>
<keyword evidence="6 7" id="KW-0472">Membrane</keyword>
<name>A0A1H8RT17_9GAMM</name>
<evidence type="ECO:0000259" key="8">
    <source>
        <dbReference type="PROSITE" id="PS50928"/>
    </source>
</evidence>
<evidence type="ECO:0000256" key="5">
    <source>
        <dbReference type="ARBA" id="ARBA00022989"/>
    </source>
</evidence>
<gene>
    <name evidence="9" type="ORF">SAMN04488052_102230</name>
</gene>
<dbReference type="STRING" id="406100.SAMN04488052_102230"/>
<keyword evidence="5 7" id="KW-1133">Transmembrane helix</keyword>
<keyword evidence="4 7" id="KW-0812">Transmembrane</keyword>
<dbReference type="PANTHER" id="PTHR30043:SF1">
    <property type="entry name" value="ABC TRANSPORT SYSTEM PERMEASE PROTEIN P69"/>
    <property type="match status" value="1"/>
</dbReference>
<evidence type="ECO:0000256" key="2">
    <source>
        <dbReference type="ARBA" id="ARBA00022448"/>
    </source>
</evidence>
<comment type="similarity">
    <text evidence="7">Belongs to the binding-protein-dependent transport system permease family.</text>
</comment>
<organism evidence="9 10">
    <name type="scientific">Aquisalimonas asiatica</name>
    <dbReference type="NCBI Taxonomy" id="406100"/>
    <lineage>
        <taxon>Bacteria</taxon>
        <taxon>Pseudomonadati</taxon>
        <taxon>Pseudomonadota</taxon>
        <taxon>Gammaproteobacteria</taxon>
        <taxon>Chromatiales</taxon>
        <taxon>Ectothiorhodospiraceae</taxon>
        <taxon>Aquisalimonas</taxon>
    </lineage>
</organism>
<dbReference type="SUPFAM" id="SSF161098">
    <property type="entry name" value="MetI-like"/>
    <property type="match status" value="1"/>
</dbReference>
<dbReference type="CDD" id="cd06261">
    <property type="entry name" value="TM_PBP2"/>
    <property type="match status" value="1"/>
</dbReference>
<dbReference type="Pfam" id="PF00528">
    <property type="entry name" value="BPD_transp_1"/>
    <property type="match status" value="1"/>
</dbReference>
<dbReference type="InterPro" id="IPR005769">
    <property type="entry name" value="PhnE/PtxC"/>
</dbReference>
<keyword evidence="10" id="KW-1185">Reference proteome</keyword>
<evidence type="ECO:0000256" key="6">
    <source>
        <dbReference type="ARBA" id="ARBA00023136"/>
    </source>
</evidence>
<dbReference type="Proteomes" id="UP000199657">
    <property type="component" value="Unassembled WGS sequence"/>
</dbReference>
<accession>A0A1H8RT17</accession>
<feature type="transmembrane region" description="Helical" evidence="7">
    <location>
        <begin position="20"/>
        <end position="41"/>
    </location>
</feature>
<dbReference type="Gene3D" id="1.10.3720.10">
    <property type="entry name" value="MetI-like"/>
    <property type="match status" value="1"/>
</dbReference>
<evidence type="ECO:0000313" key="9">
    <source>
        <dbReference type="EMBL" id="SEO69502.1"/>
    </source>
</evidence>
<feature type="transmembrane region" description="Helical" evidence="7">
    <location>
        <begin position="182"/>
        <end position="202"/>
    </location>
</feature>
<dbReference type="EMBL" id="FOEG01000002">
    <property type="protein sequence ID" value="SEO69502.1"/>
    <property type="molecule type" value="Genomic_DNA"/>
</dbReference>
<reference evidence="9 10" key="1">
    <citation type="submission" date="2016-10" db="EMBL/GenBank/DDBJ databases">
        <authorList>
            <person name="de Groot N.N."/>
        </authorList>
    </citation>
    <scope>NUCLEOTIDE SEQUENCE [LARGE SCALE GENOMIC DNA]</scope>
    <source>
        <strain evidence="9 10">CGMCC 1.6291</strain>
    </source>
</reference>
<dbReference type="AlphaFoldDB" id="A0A1H8RT17"/>
<dbReference type="PANTHER" id="PTHR30043">
    <property type="entry name" value="PHOSPHONATES TRANSPORT SYSTEM PERMEASE PROTEIN"/>
    <property type="match status" value="1"/>
</dbReference>
<proteinExistence type="inferred from homology"/>
<evidence type="ECO:0000256" key="4">
    <source>
        <dbReference type="ARBA" id="ARBA00022692"/>
    </source>
</evidence>